<comment type="caution">
    <text evidence="10">The sequence shown here is derived from an EMBL/GenBank/DDBJ whole genome shotgun (WGS) entry which is preliminary data.</text>
</comment>
<proteinExistence type="predicted"/>
<evidence type="ECO:0000313" key="10">
    <source>
        <dbReference type="EMBL" id="MBO8486376.1"/>
    </source>
</evidence>
<dbReference type="GO" id="GO:0005829">
    <property type="term" value="C:cytosol"/>
    <property type="evidence" value="ECO:0007669"/>
    <property type="project" value="TreeGrafter"/>
</dbReference>
<evidence type="ECO:0000313" key="11">
    <source>
        <dbReference type="Proteomes" id="UP000823750"/>
    </source>
</evidence>
<feature type="domain" description="Pterin-binding" evidence="9">
    <location>
        <begin position="18"/>
        <end position="277"/>
    </location>
</feature>
<dbReference type="Gene3D" id="3.20.20.20">
    <property type="entry name" value="Dihydropteroate synthase-like"/>
    <property type="match status" value="1"/>
</dbReference>
<keyword evidence="8" id="KW-0289">Folate biosynthesis</keyword>
<dbReference type="PANTHER" id="PTHR20941">
    <property type="entry name" value="FOLATE SYNTHESIS PROTEINS"/>
    <property type="match status" value="1"/>
</dbReference>
<organism evidence="10 11">
    <name type="scientific">Candidatus Cryptobacteroides excrementavium</name>
    <dbReference type="NCBI Taxonomy" id="2840759"/>
    <lineage>
        <taxon>Bacteria</taxon>
        <taxon>Pseudomonadati</taxon>
        <taxon>Bacteroidota</taxon>
        <taxon>Bacteroidia</taxon>
        <taxon>Bacteroidales</taxon>
        <taxon>Candidatus Cryptobacteroides</taxon>
    </lineage>
</organism>
<evidence type="ECO:0000256" key="4">
    <source>
        <dbReference type="ARBA" id="ARBA00012458"/>
    </source>
</evidence>
<dbReference type="SUPFAM" id="SSF51717">
    <property type="entry name" value="Dihydropteroate synthetase-like"/>
    <property type="match status" value="1"/>
</dbReference>
<reference evidence="10" key="1">
    <citation type="submission" date="2020-10" db="EMBL/GenBank/DDBJ databases">
        <authorList>
            <person name="Gilroy R."/>
        </authorList>
    </citation>
    <scope>NUCLEOTIDE SEQUENCE</scope>
    <source>
        <strain evidence="10">B2-16538</strain>
    </source>
</reference>
<sequence length="283" mass="31624">MDGCREIPVTEQVSKRKIQIMGIVNLTDDSYFAPSRCLGTDGRSDMKKVLGRVSRMLEEGADIIDIGACSTRPGSEPVGEEEEWRRLEPALKAIKDSFPDAVISIDTWWVSVVEKAAGLIGPFIVNDISAGEDDPGMLPAVGRLGLKYIAMHKRGIPKTMQSLCNYRDVTGEVLQYFREFAERADKAGIRDWILDPGFGFAKDTGQNWQLLRELDTLRTLGHRILVGVSRKSMIYRLFGITPEESLAQTQVLHFAALERGADILRVHDVAEAARTIEAYRRLM</sequence>
<evidence type="ECO:0000256" key="5">
    <source>
        <dbReference type="ARBA" id="ARBA00022679"/>
    </source>
</evidence>
<evidence type="ECO:0000256" key="8">
    <source>
        <dbReference type="ARBA" id="ARBA00022909"/>
    </source>
</evidence>
<dbReference type="InterPro" id="IPR006390">
    <property type="entry name" value="DHP_synth_dom"/>
</dbReference>
<dbReference type="PROSITE" id="PS50972">
    <property type="entry name" value="PTERIN_BINDING"/>
    <property type="match status" value="1"/>
</dbReference>
<keyword evidence="6" id="KW-0479">Metal-binding</keyword>
<accession>A0A9D9J4L3</accession>
<dbReference type="GO" id="GO:0046654">
    <property type="term" value="P:tetrahydrofolate biosynthetic process"/>
    <property type="evidence" value="ECO:0007669"/>
    <property type="project" value="TreeGrafter"/>
</dbReference>
<dbReference type="GO" id="GO:0046872">
    <property type="term" value="F:metal ion binding"/>
    <property type="evidence" value="ECO:0007669"/>
    <property type="project" value="UniProtKB-KW"/>
</dbReference>
<dbReference type="NCBIfam" id="TIGR01496">
    <property type="entry name" value="DHPS"/>
    <property type="match status" value="1"/>
</dbReference>
<dbReference type="GO" id="GO:0004156">
    <property type="term" value="F:dihydropteroate synthase activity"/>
    <property type="evidence" value="ECO:0007669"/>
    <property type="project" value="UniProtKB-EC"/>
</dbReference>
<dbReference type="InterPro" id="IPR011005">
    <property type="entry name" value="Dihydropteroate_synth-like_sf"/>
</dbReference>
<gene>
    <name evidence="10" type="primary">folP</name>
    <name evidence="10" type="ORF">IAB78_08140</name>
</gene>
<evidence type="ECO:0000256" key="6">
    <source>
        <dbReference type="ARBA" id="ARBA00022723"/>
    </source>
</evidence>
<keyword evidence="5 10" id="KW-0808">Transferase</keyword>
<protein>
    <recommendedName>
        <fullName evidence="4">dihydropteroate synthase</fullName>
        <ecNumber evidence="4">2.5.1.15</ecNumber>
    </recommendedName>
</protein>
<dbReference type="EC" id="2.5.1.15" evidence="4"/>
<dbReference type="InterPro" id="IPR000489">
    <property type="entry name" value="Pterin-binding_dom"/>
</dbReference>
<dbReference type="Proteomes" id="UP000823750">
    <property type="component" value="Unassembled WGS sequence"/>
</dbReference>
<evidence type="ECO:0000256" key="7">
    <source>
        <dbReference type="ARBA" id="ARBA00022842"/>
    </source>
</evidence>
<evidence type="ECO:0000256" key="1">
    <source>
        <dbReference type="ARBA" id="ARBA00000012"/>
    </source>
</evidence>
<dbReference type="CDD" id="cd00739">
    <property type="entry name" value="DHPS"/>
    <property type="match status" value="1"/>
</dbReference>
<dbReference type="PANTHER" id="PTHR20941:SF1">
    <property type="entry name" value="FOLIC ACID SYNTHESIS PROTEIN FOL1"/>
    <property type="match status" value="1"/>
</dbReference>
<dbReference type="GO" id="GO:0046656">
    <property type="term" value="P:folic acid biosynthetic process"/>
    <property type="evidence" value="ECO:0007669"/>
    <property type="project" value="UniProtKB-KW"/>
</dbReference>
<dbReference type="PROSITE" id="PS00793">
    <property type="entry name" value="DHPS_2"/>
    <property type="match status" value="1"/>
</dbReference>
<evidence type="ECO:0000256" key="2">
    <source>
        <dbReference type="ARBA" id="ARBA00001946"/>
    </source>
</evidence>
<evidence type="ECO:0000259" key="9">
    <source>
        <dbReference type="PROSITE" id="PS50972"/>
    </source>
</evidence>
<name>A0A9D9J4L3_9BACT</name>
<comment type="cofactor">
    <cofactor evidence="2">
        <name>Mg(2+)</name>
        <dbReference type="ChEBI" id="CHEBI:18420"/>
    </cofactor>
</comment>
<comment type="catalytic activity">
    <reaction evidence="1">
        <text>(7,8-dihydropterin-6-yl)methyl diphosphate + 4-aminobenzoate = 7,8-dihydropteroate + diphosphate</text>
        <dbReference type="Rhea" id="RHEA:19949"/>
        <dbReference type="ChEBI" id="CHEBI:17836"/>
        <dbReference type="ChEBI" id="CHEBI:17839"/>
        <dbReference type="ChEBI" id="CHEBI:33019"/>
        <dbReference type="ChEBI" id="CHEBI:72950"/>
        <dbReference type="EC" id="2.5.1.15"/>
    </reaction>
</comment>
<evidence type="ECO:0000256" key="3">
    <source>
        <dbReference type="ARBA" id="ARBA00004763"/>
    </source>
</evidence>
<dbReference type="Pfam" id="PF00809">
    <property type="entry name" value="Pterin_bind"/>
    <property type="match status" value="1"/>
</dbReference>
<dbReference type="EMBL" id="JADILX010000124">
    <property type="protein sequence ID" value="MBO8486376.1"/>
    <property type="molecule type" value="Genomic_DNA"/>
</dbReference>
<reference evidence="10" key="2">
    <citation type="journal article" date="2021" name="PeerJ">
        <title>Extensive microbial diversity within the chicken gut microbiome revealed by metagenomics and culture.</title>
        <authorList>
            <person name="Gilroy R."/>
            <person name="Ravi A."/>
            <person name="Getino M."/>
            <person name="Pursley I."/>
            <person name="Horton D.L."/>
            <person name="Alikhan N.F."/>
            <person name="Baker D."/>
            <person name="Gharbi K."/>
            <person name="Hall N."/>
            <person name="Watson M."/>
            <person name="Adriaenssens E.M."/>
            <person name="Foster-Nyarko E."/>
            <person name="Jarju S."/>
            <person name="Secka A."/>
            <person name="Antonio M."/>
            <person name="Oren A."/>
            <person name="Chaudhuri R.R."/>
            <person name="La Ragione R."/>
            <person name="Hildebrand F."/>
            <person name="Pallen M.J."/>
        </authorList>
    </citation>
    <scope>NUCLEOTIDE SEQUENCE</scope>
    <source>
        <strain evidence="10">B2-16538</strain>
    </source>
</reference>
<dbReference type="InterPro" id="IPR045031">
    <property type="entry name" value="DHP_synth-like"/>
</dbReference>
<keyword evidence="7" id="KW-0460">Magnesium</keyword>
<dbReference type="AlphaFoldDB" id="A0A9D9J4L3"/>
<comment type="pathway">
    <text evidence="3">Cofactor biosynthesis; tetrahydrofolate biosynthesis; 7,8-dihydrofolate from 2-amino-4-hydroxy-6-hydroxymethyl-7,8-dihydropteridine diphosphate and 4-aminobenzoate: step 1/2.</text>
</comment>